<accession>A0A0R1LKM3</accession>
<feature type="transmembrane region" description="Helical" evidence="1">
    <location>
        <begin position="222"/>
        <end position="245"/>
    </location>
</feature>
<feature type="transmembrane region" description="Helical" evidence="1">
    <location>
        <begin position="415"/>
        <end position="436"/>
    </location>
</feature>
<feature type="transmembrane region" description="Helical" evidence="1">
    <location>
        <begin position="285"/>
        <end position="306"/>
    </location>
</feature>
<dbReference type="Proteomes" id="UP000051955">
    <property type="component" value="Unassembled WGS sequence"/>
</dbReference>
<dbReference type="STRING" id="1423715.FD25_GL002642"/>
<feature type="transmembrane region" description="Helical" evidence="1">
    <location>
        <begin position="96"/>
        <end position="121"/>
    </location>
</feature>
<feature type="transmembrane region" description="Helical" evidence="1">
    <location>
        <begin position="197"/>
        <end position="216"/>
    </location>
</feature>
<evidence type="ECO:0000313" key="3">
    <source>
        <dbReference type="Proteomes" id="UP000051955"/>
    </source>
</evidence>
<protein>
    <submittedName>
        <fullName evidence="2">Uncharacterized protein</fullName>
    </submittedName>
</protein>
<feature type="transmembrane region" description="Helical" evidence="1">
    <location>
        <begin position="20"/>
        <end position="37"/>
    </location>
</feature>
<evidence type="ECO:0000313" key="2">
    <source>
        <dbReference type="EMBL" id="KRK96176.1"/>
    </source>
</evidence>
<feature type="transmembrane region" description="Helical" evidence="1">
    <location>
        <begin position="133"/>
        <end position="151"/>
    </location>
</feature>
<keyword evidence="1" id="KW-0472">Membrane</keyword>
<comment type="caution">
    <text evidence="2">The sequence shown here is derived from an EMBL/GenBank/DDBJ whole genome shotgun (WGS) entry which is preliminary data.</text>
</comment>
<keyword evidence="1" id="KW-0812">Transmembrane</keyword>
<reference evidence="2 3" key="1">
    <citation type="journal article" date="2015" name="Genome Announc.">
        <title>Expanding the biotechnology potential of lactobacilli through comparative genomics of 213 strains and associated genera.</title>
        <authorList>
            <person name="Sun Z."/>
            <person name="Harris H.M."/>
            <person name="McCann A."/>
            <person name="Guo C."/>
            <person name="Argimon S."/>
            <person name="Zhang W."/>
            <person name="Yang X."/>
            <person name="Jeffery I.B."/>
            <person name="Cooney J.C."/>
            <person name="Kagawa T.F."/>
            <person name="Liu W."/>
            <person name="Song Y."/>
            <person name="Salvetti E."/>
            <person name="Wrobel A."/>
            <person name="Rasinkangas P."/>
            <person name="Parkhill J."/>
            <person name="Rea M.C."/>
            <person name="O'Sullivan O."/>
            <person name="Ritari J."/>
            <person name="Douillard F.P."/>
            <person name="Paul Ross R."/>
            <person name="Yang R."/>
            <person name="Briner A.E."/>
            <person name="Felis G.E."/>
            <person name="de Vos W.M."/>
            <person name="Barrangou R."/>
            <person name="Klaenhammer T.R."/>
            <person name="Caufield P.W."/>
            <person name="Cui Y."/>
            <person name="Zhang H."/>
            <person name="O'Toole P.W."/>
        </authorList>
    </citation>
    <scope>NUCLEOTIDE SEQUENCE [LARGE SCALE GENOMIC DNA]</scope>
    <source>
        <strain evidence="2 3">DSM 19394</strain>
    </source>
</reference>
<gene>
    <name evidence="2" type="ORF">FD25_GL002642</name>
</gene>
<dbReference type="AlphaFoldDB" id="A0A0R1LKM3"/>
<dbReference type="EMBL" id="AZDV01000005">
    <property type="protein sequence ID" value="KRK96176.1"/>
    <property type="molecule type" value="Genomic_DNA"/>
</dbReference>
<feature type="transmembrane region" description="Helical" evidence="1">
    <location>
        <begin position="157"/>
        <end position="176"/>
    </location>
</feature>
<feature type="transmembrane region" description="Helical" evidence="1">
    <location>
        <begin position="257"/>
        <end position="279"/>
    </location>
</feature>
<keyword evidence="3" id="KW-1185">Reference proteome</keyword>
<feature type="transmembrane region" description="Helical" evidence="1">
    <location>
        <begin position="379"/>
        <end position="403"/>
    </location>
</feature>
<organism evidence="2 3">
    <name type="scientific">Levilactobacillus acidifarinae DSM 19394 = JCM 15949</name>
    <dbReference type="NCBI Taxonomy" id="1423715"/>
    <lineage>
        <taxon>Bacteria</taxon>
        <taxon>Bacillati</taxon>
        <taxon>Bacillota</taxon>
        <taxon>Bacilli</taxon>
        <taxon>Lactobacillales</taxon>
        <taxon>Lactobacillaceae</taxon>
        <taxon>Levilactobacillus</taxon>
    </lineage>
</organism>
<proteinExistence type="predicted"/>
<feature type="transmembrane region" description="Helical" evidence="1">
    <location>
        <begin position="73"/>
        <end position="90"/>
    </location>
</feature>
<sequence length="443" mass="50227">MAVKRLKQTGIDFSVGTLNFLANTGIMLPYILILFQYQKTQSTTYLIALVTVYISRAASIFYTKRFNLRSSTYLILTLVFGALGSLPFALTQSLGWLIFGSILWGYSAATIWPYFLTVKLHLAHTTSFKMKRVYWLVFLGLIVLLELDFVLKLSFSLTFALLAVLNLAALPGGLLLNEFTHDFYRGQPNQRHGLKQFWRWWLSVVFFAAIAVLTTLRKANLALPAWLTLGIILVALVIALIELYADRRKLREFKLRLLNRGFLLSFVLLFSSFMAYFYWGKLGMYLIFVVYLIGFEGGAGIINALAHHDPARKQRLSGALLILGHLLVLIPWKYPYLLGLLLMALYIGYDNPTINHDLYESQVVDDDTAIIDKYRFSTAGGLICQLCLFGLLALVGWLGQVPILSFFKPTDATNWFLYTWAVNWPLVLTSLALSVANLRSHRA</sequence>
<dbReference type="PATRIC" id="fig|1423715.3.peg.2725"/>
<name>A0A0R1LKM3_9LACO</name>
<keyword evidence="1" id="KW-1133">Transmembrane helix</keyword>
<evidence type="ECO:0000256" key="1">
    <source>
        <dbReference type="SAM" id="Phobius"/>
    </source>
</evidence>
<feature type="transmembrane region" description="Helical" evidence="1">
    <location>
        <begin position="43"/>
        <end position="61"/>
    </location>
</feature>